<proteinExistence type="inferred from homology"/>
<feature type="chain" id="PRO_5037215258" description="adenosine deaminase" evidence="7">
    <location>
        <begin position="24"/>
        <end position="525"/>
    </location>
</feature>
<keyword evidence="4" id="KW-0479">Metal-binding</keyword>
<protein>
    <recommendedName>
        <fullName evidence="3">adenosine deaminase</fullName>
        <ecNumber evidence="3">3.5.4.4</ecNumber>
    </recommendedName>
</protein>
<evidence type="ECO:0000259" key="8">
    <source>
        <dbReference type="Pfam" id="PF00962"/>
    </source>
</evidence>
<keyword evidence="7" id="KW-0732">Signal</keyword>
<dbReference type="SUPFAM" id="SSF51556">
    <property type="entry name" value="Metallo-dependent hydrolases"/>
    <property type="match status" value="1"/>
</dbReference>
<comment type="caution">
    <text evidence="9">The sequence shown here is derived from an EMBL/GenBank/DDBJ whole genome shotgun (WGS) entry which is preliminary data.</text>
</comment>
<accession>A0A967B6I6</accession>
<keyword evidence="5" id="KW-0378">Hydrolase</keyword>
<evidence type="ECO:0000256" key="7">
    <source>
        <dbReference type="SAM" id="SignalP"/>
    </source>
</evidence>
<dbReference type="InterPro" id="IPR001365">
    <property type="entry name" value="A_deaminase_dom"/>
</dbReference>
<dbReference type="GO" id="GO:0046872">
    <property type="term" value="F:metal ion binding"/>
    <property type="evidence" value="ECO:0007669"/>
    <property type="project" value="UniProtKB-KW"/>
</dbReference>
<dbReference type="EMBL" id="WOTH01000010">
    <property type="protein sequence ID" value="NHO53715.1"/>
    <property type="molecule type" value="Genomic_DNA"/>
</dbReference>
<evidence type="ECO:0000256" key="4">
    <source>
        <dbReference type="ARBA" id="ARBA00022723"/>
    </source>
</evidence>
<dbReference type="PANTHER" id="PTHR11409">
    <property type="entry name" value="ADENOSINE DEAMINASE"/>
    <property type="match status" value="1"/>
</dbReference>
<comment type="cofactor">
    <cofactor evidence="1">
        <name>Zn(2+)</name>
        <dbReference type="ChEBI" id="CHEBI:29105"/>
    </cofactor>
</comment>
<dbReference type="GO" id="GO:0006154">
    <property type="term" value="P:adenosine catabolic process"/>
    <property type="evidence" value="ECO:0007669"/>
    <property type="project" value="TreeGrafter"/>
</dbReference>
<dbReference type="GO" id="GO:0046103">
    <property type="term" value="P:inosine biosynthetic process"/>
    <property type="evidence" value="ECO:0007669"/>
    <property type="project" value="TreeGrafter"/>
</dbReference>
<evidence type="ECO:0000256" key="6">
    <source>
        <dbReference type="ARBA" id="ARBA00022833"/>
    </source>
</evidence>
<evidence type="ECO:0000256" key="2">
    <source>
        <dbReference type="ARBA" id="ARBA00006676"/>
    </source>
</evidence>
<dbReference type="GO" id="GO:0005829">
    <property type="term" value="C:cytosol"/>
    <property type="evidence" value="ECO:0007669"/>
    <property type="project" value="TreeGrafter"/>
</dbReference>
<comment type="similarity">
    <text evidence="2">Belongs to the metallo-dependent hydrolases superfamily. Adenosine and AMP deaminases family.</text>
</comment>
<feature type="domain" description="Adenosine deaminase" evidence="8">
    <location>
        <begin position="146"/>
        <end position="461"/>
    </location>
</feature>
<keyword evidence="6" id="KW-0862">Zinc</keyword>
<evidence type="ECO:0000313" key="10">
    <source>
        <dbReference type="Proteomes" id="UP000597459"/>
    </source>
</evidence>
<dbReference type="GO" id="GO:0043103">
    <property type="term" value="P:hypoxanthine salvage"/>
    <property type="evidence" value="ECO:0007669"/>
    <property type="project" value="TreeGrafter"/>
</dbReference>
<evidence type="ECO:0000256" key="1">
    <source>
        <dbReference type="ARBA" id="ARBA00001947"/>
    </source>
</evidence>
<keyword evidence="10" id="KW-1185">Reference proteome</keyword>
<dbReference type="PANTHER" id="PTHR11409:SF43">
    <property type="entry name" value="ADENOSINE DEAMINASE"/>
    <property type="match status" value="1"/>
</dbReference>
<name>A0A967B6I6_9PROT</name>
<dbReference type="Pfam" id="PF00962">
    <property type="entry name" value="A_deaminase"/>
    <property type="match status" value="1"/>
</dbReference>
<dbReference type="GO" id="GO:0004000">
    <property type="term" value="F:adenosine deaminase activity"/>
    <property type="evidence" value="ECO:0007669"/>
    <property type="project" value="TreeGrafter"/>
</dbReference>
<dbReference type="InterPro" id="IPR006330">
    <property type="entry name" value="Ado/ade_deaminase"/>
</dbReference>
<organism evidence="9 10">
    <name type="scientific">Acetobacter estunensis</name>
    <dbReference type="NCBI Taxonomy" id="104097"/>
    <lineage>
        <taxon>Bacteria</taxon>
        <taxon>Pseudomonadati</taxon>
        <taxon>Pseudomonadota</taxon>
        <taxon>Alphaproteobacteria</taxon>
        <taxon>Acetobacterales</taxon>
        <taxon>Acetobacteraceae</taxon>
        <taxon>Acetobacter</taxon>
    </lineage>
</organism>
<gene>
    <name evidence="9" type="ORF">GOB87_07015</name>
</gene>
<reference evidence="9" key="1">
    <citation type="submission" date="2019-11" db="EMBL/GenBank/DDBJ databases">
        <title>Description of new Acetobacter species.</title>
        <authorList>
            <person name="Cleenwerck I."/>
            <person name="Sombolestani A.S."/>
        </authorList>
    </citation>
    <scope>NUCLEOTIDE SEQUENCE</scope>
    <source>
        <strain evidence="9">LMG 1626</strain>
    </source>
</reference>
<evidence type="ECO:0000313" key="9">
    <source>
        <dbReference type="EMBL" id="NHO53715.1"/>
    </source>
</evidence>
<dbReference type="Gene3D" id="3.20.20.140">
    <property type="entry name" value="Metal-dependent hydrolases"/>
    <property type="match status" value="1"/>
</dbReference>
<evidence type="ECO:0000256" key="5">
    <source>
        <dbReference type="ARBA" id="ARBA00022801"/>
    </source>
</evidence>
<evidence type="ECO:0000256" key="3">
    <source>
        <dbReference type="ARBA" id="ARBA00012784"/>
    </source>
</evidence>
<dbReference type="EC" id="3.5.4.4" evidence="3"/>
<dbReference type="Proteomes" id="UP000597459">
    <property type="component" value="Unassembled WGS sequence"/>
</dbReference>
<sequence>MTFRFVYTFSVLSALLLSGVAHAAPETAPDRTGEAVSRRFEAIRHDPAALSVFLRAFPKGADLHNHLVGAIPAEHLLEWADQDQRCVNPDTGAITATRCRFGFHPARDADPVQTVMADPKLAARTIDALSTRDFVPTADDRSLHDHFFATFDKFLPATVGRDADMLVDALTQARRDHVTYVELMVSPQLLEAARLGASSTIRDEAGMTVALGRITPHLSHLVKLAREETDRMEHGARQKMQCGTPQASPGCQVAVRYLWQSVRIMPPGMVFSQLAFGYALAQADARFVGLNIVGAEDNPIAMRDYALHMDMFHVLSERWPHVKLSLHAGELSEGLVPPEGLLSHIRQAVDVAGARRIGHGVDIMQETDPYGLLTEMAKRNVLVEINLTSNEQILGVKGADHPFPVFRAHGVPVALSTDDEGVLRSTLTDEYIHATTRYGLSYTDLRDLSRMGLEHAFVPGDSLWASVSPFTIADACIDRVPGDAPTDGACHDLLSHSEKARLQWKLEADLARFEEAVMKGEVVPQ</sequence>
<dbReference type="AlphaFoldDB" id="A0A967B6I6"/>
<dbReference type="InterPro" id="IPR032466">
    <property type="entry name" value="Metal_Hydrolase"/>
</dbReference>
<feature type="signal peptide" evidence="7">
    <location>
        <begin position="1"/>
        <end position="23"/>
    </location>
</feature>